<evidence type="ECO:0000256" key="2">
    <source>
        <dbReference type="ARBA" id="ARBA00022737"/>
    </source>
</evidence>
<organism evidence="4 5">
    <name type="scientific">Umbra pygmaea</name>
    <name type="common">Eastern mudminnow</name>
    <dbReference type="NCBI Taxonomy" id="75934"/>
    <lineage>
        <taxon>Eukaryota</taxon>
        <taxon>Metazoa</taxon>
        <taxon>Chordata</taxon>
        <taxon>Craniata</taxon>
        <taxon>Vertebrata</taxon>
        <taxon>Euteleostomi</taxon>
        <taxon>Actinopterygii</taxon>
        <taxon>Neopterygii</taxon>
        <taxon>Teleostei</taxon>
        <taxon>Protacanthopterygii</taxon>
        <taxon>Esociformes</taxon>
        <taxon>Umbridae</taxon>
        <taxon>Umbra</taxon>
    </lineage>
</organism>
<dbReference type="InterPro" id="IPR051261">
    <property type="entry name" value="NLR"/>
</dbReference>
<dbReference type="InterPro" id="IPR032675">
    <property type="entry name" value="LRR_dom_sf"/>
</dbReference>
<accession>A0ABD0XPQ3</accession>
<dbReference type="SUPFAM" id="SSF49899">
    <property type="entry name" value="Concanavalin A-like lectins/glucanases"/>
    <property type="match status" value="1"/>
</dbReference>
<dbReference type="InterPro" id="IPR013320">
    <property type="entry name" value="ConA-like_dom_sf"/>
</dbReference>
<dbReference type="Pfam" id="PF13516">
    <property type="entry name" value="LRR_6"/>
    <property type="match status" value="5"/>
</dbReference>
<dbReference type="InterPro" id="IPR043136">
    <property type="entry name" value="B30.2/SPRY_sf"/>
</dbReference>
<dbReference type="EMBL" id="JAGEUA010000003">
    <property type="protein sequence ID" value="KAL0992652.1"/>
    <property type="molecule type" value="Genomic_DNA"/>
</dbReference>
<dbReference type="InterPro" id="IPR006574">
    <property type="entry name" value="PRY"/>
</dbReference>
<gene>
    <name evidence="4" type="ORF">UPYG_G00096220</name>
</gene>
<keyword evidence="1" id="KW-0433">Leucine-rich repeat</keyword>
<dbReference type="SUPFAM" id="SSF52047">
    <property type="entry name" value="RNI-like"/>
    <property type="match status" value="1"/>
</dbReference>
<dbReference type="AlphaFoldDB" id="A0ABD0XPQ3"/>
<dbReference type="InterPro" id="IPR001870">
    <property type="entry name" value="B30.2/SPRY"/>
</dbReference>
<evidence type="ECO:0000259" key="3">
    <source>
        <dbReference type="PROSITE" id="PS50188"/>
    </source>
</evidence>
<keyword evidence="5" id="KW-1185">Reference proteome</keyword>
<dbReference type="Gene3D" id="3.80.10.10">
    <property type="entry name" value="Ribonuclease Inhibitor"/>
    <property type="match status" value="3"/>
</dbReference>
<dbReference type="InterPro" id="IPR003879">
    <property type="entry name" value="Butyrophylin_SPRY"/>
</dbReference>
<dbReference type="Pfam" id="PF13765">
    <property type="entry name" value="PRY"/>
    <property type="match status" value="1"/>
</dbReference>
<sequence length="411" mass="45122">MLASGTMLSGCWVTEDGCASLVSALKSNPSHLKELDLCSNDLKNSGVKILSTTLEDPQCRLEILRLSGCLVTEEGCASLASSLKSNSHLRELDLSNNDLKDAGVKLLSAGLEDPECKLETLKLSFCGVTEEGGSHLVSVLKLNSYLRELDLSNNDLGDSGVKLLSAGLRSPICKLETLRLSGCLVSEEGCASLVSALRSNPSHLKELDLSYNHPGDSGVTLLSAGLEDPTWRLEKLNMGHGGEFRLRSGLKKYACYLTLDPNTAFYKLSLSEDNRKVTHEGPKHSPNHYPDHPDRIINFGQLLCREGLSGRFYWEVETSEGDVDIAVAYKGLSRTEYGKGCILGQDGKSWSLRFEGENRLGLYLDHSAGTLSYYRVSNDKLTHVYTFNTTFTEPLYPIFKLYTDFTSVCLV</sequence>
<dbReference type="Proteomes" id="UP001557470">
    <property type="component" value="Unassembled WGS sequence"/>
</dbReference>
<dbReference type="Gene3D" id="2.60.120.920">
    <property type="match status" value="1"/>
</dbReference>
<reference evidence="4 5" key="1">
    <citation type="submission" date="2024-06" db="EMBL/GenBank/DDBJ databases">
        <authorList>
            <person name="Pan Q."/>
            <person name="Wen M."/>
            <person name="Jouanno E."/>
            <person name="Zahm M."/>
            <person name="Klopp C."/>
            <person name="Cabau C."/>
            <person name="Louis A."/>
            <person name="Berthelot C."/>
            <person name="Parey E."/>
            <person name="Roest Crollius H."/>
            <person name="Montfort J."/>
            <person name="Robinson-Rechavi M."/>
            <person name="Bouchez O."/>
            <person name="Lampietro C."/>
            <person name="Lopez Roques C."/>
            <person name="Donnadieu C."/>
            <person name="Postlethwait J."/>
            <person name="Bobe J."/>
            <person name="Verreycken H."/>
            <person name="Guiguen Y."/>
        </authorList>
    </citation>
    <scope>NUCLEOTIDE SEQUENCE [LARGE SCALE GENOMIC DNA]</scope>
    <source>
        <strain evidence="4">Up_M1</strain>
        <tissue evidence="4">Testis</tissue>
    </source>
</reference>
<proteinExistence type="predicted"/>
<feature type="domain" description="B30.2/SPRY" evidence="3">
    <location>
        <begin position="237"/>
        <end position="411"/>
    </location>
</feature>
<dbReference type="PROSITE" id="PS50188">
    <property type="entry name" value="B302_SPRY"/>
    <property type="match status" value="1"/>
</dbReference>
<comment type="caution">
    <text evidence="4">The sequence shown here is derived from an EMBL/GenBank/DDBJ whole genome shotgun (WGS) entry which is preliminary data.</text>
</comment>
<dbReference type="InterPro" id="IPR001611">
    <property type="entry name" value="Leu-rich_rpt"/>
</dbReference>
<evidence type="ECO:0000313" key="4">
    <source>
        <dbReference type="EMBL" id="KAL0992652.1"/>
    </source>
</evidence>
<name>A0ABD0XPQ3_UMBPY</name>
<dbReference type="PANTHER" id="PTHR24106">
    <property type="entry name" value="NACHT, LRR AND CARD DOMAINS-CONTAINING"/>
    <property type="match status" value="1"/>
</dbReference>
<dbReference type="PRINTS" id="PR01407">
    <property type="entry name" value="BUTYPHLNCDUF"/>
</dbReference>
<evidence type="ECO:0000256" key="1">
    <source>
        <dbReference type="ARBA" id="ARBA00022614"/>
    </source>
</evidence>
<protein>
    <recommendedName>
        <fullName evidence="3">B30.2/SPRY domain-containing protein</fullName>
    </recommendedName>
</protein>
<dbReference type="SMART" id="SM00368">
    <property type="entry name" value="LRR_RI"/>
    <property type="match status" value="7"/>
</dbReference>
<keyword evidence="2" id="KW-0677">Repeat</keyword>
<dbReference type="SMART" id="SM00589">
    <property type="entry name" value="PRY"/>
    <property type="match status" value="1"/>
</dbReference>
<evidence type="ECO:0000313" key="5">
    <source>
        <dbReference type="Proteomes" id="UP001557470"/>
    </source>
</evidence>